<evidence type="ECO:0000256" key="2">
    <source>
        <dbReference type="SAM" id="Phobius"/>
    </source>
</evidence>
<name>G2QZ77_THETT</name>
<feature type="compositionally biased region" description="Basic and acidic residues" evidence="1">
    <location>
        <begin position="155"/>
        <end position="165"/>
    </location>
</feature>
<proteinExistence type="predicted"/>
<dbReference type="eggNOG" id="ENOG502S8Q4">
    <property type="taxonomic scope" value="Eukaryota"/>
</dbReference>
<keyword evidence="2" id="KW-0472">Membrane</keyword>
<sequence length="400" mass="43638">MNITVTVPEGSSNHGNPNLLCVPPSWSDYIIFYFSNYVAHAATVIMSPGQGWRETIIVVLSALLLPGSGIQRAITAIRRRSRFQSDPLTRAARAGALCVVVREDGDSTHRPDLADAPAQEEGRGGSQLSSTEGGRPSKEDNLPESPEADIAPVHAESRNPEHGVNETKIGGRQAQALRITNHQRVAARANACVVPRDAVVHGQYRLPAGYRLVFVPAWAASEIKTPAGAECNSLASSYNLPKLLVSLLQIVWATTTLYRARGDQIQRFGYAAFGLTVAPYVFMSIMNIAGSFLNPEYAAIFMVRTPLMDEAESKGGFFVGEVRHDAGARPGAEPEFLDIVKQESFLYILSTFCGFIPLAIIGGLSRFEAQDSTTLQQVFTSFWVTQFWAFSEEPLPYSML</sequence>
<dbReference type="HOGENOM" id="CLU_689249_0_0_1"/>
<dbReference type="GeneID" id="11517987"/>
<organism evidence="3 4">
    <name type="scientific">Thermothielavioides terrestris (strain ATCC 38088 / NRRL 8126)</name>
    <name type="common">Thielavia terrestris</name>
    <dbReference type="NCBI Taxonomy" id="578455"/>
    <lineage>
        <taxon>Eukaryota</taxon>
        <taxon>Fungi</taxon>
        <taxon>Dikarya</taxon>
        <taxon>Ascomycota</taxon>
        <taxon>Pezizomycotina</taxon>
        <taxon>Sordariomycetes</taxon>
        <taxon>Sordariomycetidae</taxon>
        <taxon>Sordariales</taxon>
        <taxon>Chaetomiaceae</taxon>
        <taxon>Thermothielavioides</taxon>
        <taxon>Thermothielavioides terrestris</taxon>
    </lineage>
</organism>
<keyword evidence="2" id="KW-0812">Transmembrane</keyword>
<dbReference type="EMBL" id="CP003010">
    <property type="protein sequence ID" value="AEO66313.1"/>
    <property type="molecule type" value="Genomic_DNA"/>
</dbReference>
<gene>
    <name evidence="3" type="ORF">THITE_110760</name>
</gene>
<feature type="region of interest" description="Disordered" evidence="1">
    <location>
        <begin position="106"/>
        <end position="167"/>
    </location>
</feature>
<dbReference type="OrthoDB" id="4590342at2759"/>
<dbReference type="RefSeq" id="XP_003652649.1">
    <property type="nucleotide sequence ID" value="XM_003652601.1"/>
</dbReference>
<keyword evidence="2" id="KW-1133">Transmembrane helix</keyword>
<accession>G2QZ77</accession>
<dbReference type="Proteomes" id="UP000008181">
    <property type="component" value="Chromosome 2"/>
</dbReference>
<keyword evidence="4" id="KW-1185">Reference proteome</keyword>
<evidence type="ECO:0000256" key="1">
    <source>
        <dbReference type="SAM" id="MobiDB-lite"/>
    </source>
</evidence>
<evidence type="ECO:0000313" key="4">
    <source>
        <dbReference type="Proteomes" id="UP000008181"/>
    </source>
</evidence>
<feature type="transmembrane region" description="Helical" evidence="2">
    <location>
        <begin position="344"/>
        <end position="364"/>
    </location>
</feature>
<feature type="transmembrane region" description="Helical" evidence="2">
    <location>
        <begin position="268"/>
        <end position="293"/>
    </location>
</feature>
<dbReference type="KEGG" id="ttt:THITE_110760"/>
<dbReference type="AlphaFoldDB" id="G2QZ77"/>
<reference evidence="3 4" key="1">
    <citation type="journal article" date="2011" name="Nat. Biotechnol.">
        <title>Comparative genomic analysis of the thermophilic biomass-degrading fungi Myceliophthora thermophila and Thielavia terrestris.</title>
        <authorList>
            <person name="Berka R.M."/>
            <person name="Grigoriev I.V."/>
            <person name="Otillar R."/>
            <person name="Salamov A."/>
            <person name="Grimwood J."/>
            <person name="Reid I."/>
            <person name="Ishmael N."/>
            <person name="John T."/>
            <person name="Darmond C."/>
            <person name="Moisan M.-C."/>
            <person name="Henrissat B."/>
            <person name="Coutinho P.M."/>
            <person name="Lombard V."/>
            <person name="Natvig D.O."/>
            <person name="Lindquist E."/>
            <person name="Schmutz J."/>
            <person name="Lucas S."/>
            <person name="Harris P."/>
            <person name="Powlowski J."/>
            <person name="Bellemare A."/>
            <person name="Taylor D."/>
            <person name="Butler G."/>
            <person name="de Vries R.P."/>
            <person name="Allijn I.E."/>
            <person name="van den Brink J."/>
            <person name="Ushinsky S."/>
            <person name="Storms R."/>
            <person name="Powell A.J."/>
            <person name="Paulsen I.T."/>
            <person name="Elbourne L.D.H."/>
            <person name="Baker S.E."/>
            <person name="Magnuson J."/>
            <person name="LaBoissiere S."/>
            <person name="Clutterbuck A.J."/>
            <person name="Martinez D."/>
            <person name="Wogulis M."/>
            <person name="de Leon A.L."/>
            <person name="Rey M.W."/>
            <person name="Tsang A."/>
        </authorList>
    </citation>
    <scope>NUCLEOTIDE SEQUENCE [LARGE SCALE GENOMIC DNA]</scope>
    <source>
        <strain evidence="4">ATCC 38088 / NRRL 8126</strain>
    </source>
</reference>
<protein>
    <submittedName>
        <fullName evidence="3">Uncharacterized protein</fullName>
    </submittedName>
</protein>
<evidence type="ECO:0000313" key="3">
    <source>
        <dbReference type="EMBL" id="AEO66313.1"/>
    </source>
</evidence>